<dbReference type="CDD" id="cd18548">
    <property type="entry name" value="ABC_6TM_Tm287_like"/>
    <property type="match status" value="1"/>
</dbReference>
<dbReference type="InterPro" id="IPR003439">
    <property type="entry name" value="ABC_transporter-like_ATP-bd"/>
</dbReference>
<keyword evidence="6 7" id="KW-0472">Membrane</keyword>
<evidence type="ECO:0000256" key="6">
    <source>
        <dbReference type="ARBA" id="ARBA00023136"/>
    </source>
</evidence>
<dbReference type="SUPFAM" id="SSF90123">
    <property type="entry name" value="ABC transporter transmembrane region"/>
    <property type="match status" value="1"/>
</dbReference>
<dbReference type="SUPFAM" id="SSF52540">
    <property type="entry name" value="P-loop containing nucleoside triphosphate hydrolases"/>
    <property type="match status" value="1"/>
</dbReference>
<dbReference type="GO" id="GO:0005524">
    <property type="term" value="F:ATP binding"/>
    <property type="evidence" value="ECO:0007669"/>
    <property type="project" value="UniProtKB-KW"/>
</dbReference>
<feature type="transmembrane region" description="Helical" evidence="7">
    <location>
        <begin position="130"/>
        <end position="150"/>
    </location>
</feature>
<comment type="subcellular location">
    <subcellularLocation>
        <location evidence="1">Cell membrane</location>
        <topology evidence="1">Multi-pass membrane protein</topology>
    </subcellularLocation>
</comment>
<evidence type="ECO:0000259" key="8">
    <source>
        <dbReference type="PROSITE" id="PS50893"/>
    </source>
</evidence>
<dbReference type="Proteomes" id="UP000325292">
    <property type="component" value="Chromosome"/>
</dbReference>
<evidence type="ECO:0000256" key="2">
    <source>
        <dbReference type="ARBA" id="ARBA00022692"/>
    </source>
</evidence>
<feature type="transmembrane region" description="Helical" evidence="7">
    <location>
        <begin position="12"/>
        <end position="32"/>
    </location>
</feature>
<feature type="transmembrane region" description="Helical" evidence="7">
    <location>
        <begin position="278"/>
        <end position="296"/>
    </location>
</feature>
<accession>A0ABM6RRJ4</accession>
<sequence>MRRILRFLRPYRQSVIWILVLLFLQSLTTLYLPELMSKIVDNGVVKGNIPYIIHVGEFMMAVTVFSVVCSVAAGLLSSKASAGFGKIVRRKVFAHVETFMLKEFDTLGTSSLIVRTTNDIMQVQQFVNMLLRMMVMAPLMALGGIIMAIYTDARLSLILLVIMPVLGLAIYAVLGRSVGLFRAMQGKVDQLNRVLREHLTGVRVIRSFQRVRYEVHRFNEANIELTDISIHVYQIMAALMPLLMLIINFSTLAIIWFGGKLINDNAMQVGSLMAFIQYVTQIMFSVMMVSAMFFMVPRAQASARRINEVLDIEPTILDPAVPTLPTQSTGEVVFEDVSFQYPGAESMVLSHISFTLHPGQITAVIGGTGAGKTTLINLIPRFDDVTHGRVLVDGIDVRDMDQHVLRQKIGFVPQKAVLFSGTIADNIRYGDEDASDWAVEHAADVAQATEFIAEMPQGFDTIISQGGADLSGGQKQRLSIARALVRKPEIYIFDDSFSALDFKTDAKLRRALQNELDTSTVLIVAQRVSTVIDADQIIVLDEGQLVGIGTHRELMATCPIYQDIVRSQHAEEVIA</sequence>
<organism evidence="10 11">
    <name type="scientific">Sulfobacillus thermotolerans</name>
    <dbReference type="NCBI Taxonomy" id="338644"/>
    <lineage>
        <taxon>Bacteria</taxon>
        <taxon>Bacillati</taxon>
        <taxon>Bacillota</taxon>
        <taxon>Clostridia</taxon>
        <taxon>Eubacteriales</taxon>
        <taxon>Clostridiales Family XVII. Incertae Sedis</taxon>
        <taxon>Sulfobacillus</taxon>
    </lineage>
</organism>
<evidence type="ECO:0000313" key="10">
    <source>
        <dbReference type="EMBL" id="AUW93956.1"/>
    </source>
</evidence>
<dbReference type="EMBL" id="CP019454">
    <property type="protein sequence ID" value="AUW93956.1"/>
    <property type="molecule type" value="Genomic_DNA"/>
</dbReference>
<dbReference type="PANTHER" id="PTHR43394:SF1">
    <property type="entry name" value="ATP-BINDING CASSETTE SUB-FAMILY B MEMBER 10, MITOCHONDRIAL"/>
    <property type="match status" value="1"/>
</dbReference>
<evidence type="ECO:0000256" key="1">
    <source>
        <dbReference type="ARBA" id="ARBA00004651"/>
    </source>
</evidence>
<dbReference type="Pfam" id="PF00005">
    <property type="entry name" value="ABC_tran"/>
    <property type="match status" value="1"/>
</dbReference>
<evidence type="ECO:0000256" key="4">
    <source>
        <dbReference type="ARBA" id="ARBA00022840"/>
    </source>
</evidence>
<evidence type="ECO:0000259" key="9">
    <source>
        <dbReference type="PROSITE" id="PS50929"/>
    </source>
</evidence>
<dbReference type="Pfam" id="PF00664">
    <property type="entry name" value="ABC_membrane"/>
    <property type="match status" value="1"/>
</dbReference>
<protein>
    <submittedName>
        <fullName evidence="10">Multidrug ABC transporter ATP-binding protein</fullName>
    </submittedName>
</protein>
<dbReference type="Gene3D" id="1.20.1560.10">
    <property type="entry name" value="ABC transporter type 1, transmembrane domain"/>
    <property type="match status" value="1"/>
</dbReference>
<dbReference type="InterPro" id="IPR011527">
    <property type="entry name" value="ABC1_TM_dom"/>
</dbReference>
<gene>
    <name evidence="10" type="ORF">BXT84_08350</name>
</gene>
<evidence type="ECO:0000313" key="11">
    <source>
        <dbReference type="Proteomes" id="UP000325292"/>
    </source>
</evidence>
<evidence type="ECO:0000256" key="5">
    <source>
        <dbReference type="ARBA" id="ARBA00022989"/>
    </source>
</evidence>
<dbReference type="InterPro" id="IPR003593">
    <property type="entry name" value="AAA+_ATPase"/>
</dbReference>
<reference evidence="10 11" key="1">
    <citation type="journal article" date="2019" name="Sci. Rep.">
        <title>Sulfobacillus thermotolerans: new insights into resistance and metabolic capacities of acidophilic chemolithotrophs.</title>
        <authorList>
            <person name="Panyushkina A.E."/>
            <person name="Babenko V.V."/>
            <person name="Nikitina A.S."/>
            <person name="Selezneva O.V."/>
            <person name="Tsaplina I.A."/>
            <person name="Letarova M.A."/>
            <person name="Kostryukova E.S."/>
            <person name="Letarov A.V."/>
        </authorList>
    </citation>
    <scope>NUCLEOTIDE SEQUENCE [LARGE SCALE GENOMIC DNA]</scope>
    <source>
        <strain evidence="10 11">Kr1</strain>
    </source>
</reference>
<dbReference type="PROSITE" id="PS50929">
    <property type="entry name" value="ABC_TM1F"/>
    <property type="match status" value="1"/>
</dbReference>
<feature type="domain" description="ABC transmembrane type-1" evidence="9">
    <location>
        <begin position="16"/>
        <end position="298"/>
    </location>
</feature>
<feature type="transmembrane region" description="Helical" evidence="7">
    <location>
        <begin position="235"/>
        <end position="258"/>
    </location>
</feature>
<keyword evidence="3" id="KW-0547">Nucleotide-binding</keyword>
<dbReference type="InterPro" id="IPR017871">
    <property type="entry name" value="ABC_transporter-like_CS"/>
</dbReference>
<feature type="domain" description="ABC transporter" evidence="8">
    <location>
        <begin position="332"/>
        <end position="567"/>
    </location>
</feature>
<evidence type="ECO:0000256" key="3">
    <source>
        <dbReference type="ARBA" id="ARBA00022741"/>
    </source>
</evidence>
<dbReference type="PANTHER" id="PTHR43394">
    <property type="entry name" value="ATP-DEPENDENT PERMEASE MDL1, MITOCHONDRIAL"/>
    <property type="match status" value="1"/>
</dbReference>
<evidence type="ECO:0000256" key="7">
    <source>
        <dbReference type="SAM" id="Phobius"/>
    </source>
</evidence>
<dbReference type="InterPro" id="IPR039421">
    <property type="entry name" value="Type_1_exporter"/>
</dbReference>
<dbReference type="PROSITE" id="PS00211">
    <property type="entry name" value="ABC_TRANSPORTER_1"/>
    <property type="match status" value="1"/>
</dbReference>
<feature type="transmembrane region" description="Helical" evidence="7">
    <location>
        <begin position="52"/>
        <end position="76"/>
    </location>
</feature>
<keyword evidence="11" id="KW-1185">Reference proteome</keyword>
<proteinExistence type="predicted"/>
<feature type="transmembrane region" description="Helical" evidence="7">
    <location>
        <begin position="156"/>
        <end position="174"/>
    </location>
</feature>
<dbReference type="InterPro" id="IPR027417">
    <property type="entry name" value="P-loop_NTPase"/>
</dbReference>
<keyword evidence="2 7" id="KW-0812">Transmembrane</keyword>
<keyword evidence="5 7" id="KW-1133">Transmembrane helix</keyword>
<dbReference type="InterPro" id="IPR036640">
    <property type="entry name" value="ABC1_TM_sf"/>
</dbReference>
<keyword evidence="4 10" id="KW-0067">ATP-binding</keyword>
<dbReference type="PROSITE" id="PS50893">
    <property type="entry name" value="ABC_TRANSPORTER_2"/>
    <property type="match status" value="1"/>
</dbReference>
<name>A0ABM6RRJ4_9FIRM</name>
<dbReference type="SMART" id="SM00382">
    <property type="entry name" value="AAA"/>
    <property type="match status" value="1"/>
</dbReference>
<dbReference type="Gene3D" id="3.40.50.300">
    <property type="entry name" value="P-loop containing nucleotide triphosphate hydrolases"/>
    <property type="match status" value="1"/>
</dbReference>